<accession>A0A5Q0TN43</accession>
<organism evidence="3 4">
    <name type="scientific">Vibrio algicola</name>
    <dbReference type="NCBI Taxonomy" id="2662262"/>
    <lineage>
        <taxon>Bacteria</taxon>
        <taxon>Pseudomonadati</taxon>
        <taxon>Pseudomonadota</taxon>
        <taxon>Gammaproteobacteria</taxon>
        <taxon>Vibrionales</taxon>
        <taxon>Vibrionaceae</taxon>
        <taxon>Vibrio</taxon>
    </lineage>
</organism>
<proteinExistence type="predicted"/>
<dbReference type="Pfam" id="PF13495">
    <property type="entry name" value="Phage_int_SAM_4"/>
    <property type="match status" value="1"/>
</dbReference>
<dbReference type="GO" id="GO:0015074">
    <property type="term" value="P:DNA integration"/>
    <property type="evidence" value="ECO:0007669"/>
    <property type="project" value="UniProtKB-KW"/>
</dbReference>
<dbReference type="Proteomes" id="UP000348942">
    <property type="component" value="Chromosome 2"/>
</dbReference>
<evidence type="ECO:0000256" key="1">
    <source>
        <dbReference type="ARBA" id="ARBA00023125"/>
    </source>
</evidence>
<dbReference type="InterPro" id="IPR010998">
    <property type="entry name" value="Integrase_recombinase_N"/>
</dbReference>
<reference evidence="3 4" key="1">
    <citation type="submission" date="2019-10" db="EMBL/GenBank/DDBJ databases">
        <title>Vibrio sp. nov., isolated from Coralline algae surface.</title>
        <authorList>
            <person name="Geng Y."/>
            <person name="Zhang X."/>
        </authorList>
    </citation>
    <scope>NUCLEOTIDE SEQUENCE [LARGE SCALE GENOMIC DNA]</scope>
    <source>
        <strain evidence="3 4">SM1977</strain>
    </source>
</reference>
<name>A0A5Q0TN43_9VIBR</name>
<dbReference type="GO" id="GO:0006310">
    <property type="term" value="P:DNA recombination"/>
    <property type="evidence" value="ECO:0007669"/>
    <property type="project" value="InterPro"/>
</dbReference>
<dbReference type="EMBL" id="CP045700">
    <property type="protein sequence ID" value="QGA66477.1"/>
    <property type="molecule type" value="Genomic_DNA"/>
</dbReference>
<sequence>MRHYSLKTEKSYLFWIRQFIRFHKMKHPKDMSNSHIATQLLQSGSDIRTVQELLGHSDVRTTELYTHVIGSKFGFTKSPLD</sequence>
<gene>
    <name evidence="3" type="ORF">GFB47_13705</name>
</gene>
<dbReference type="InterPro" id="IPR011010">
    <property type="entry name" value="DNA_brk_join_enz"/>
</dbReference>
<dbReference type="GO" id="GO:0003677">
    <property type="term" value="F:DNA binding"/>
    <property type="evidence" value="ECO:0007669"/>
    <property type="project" value="UniProtKB-KW"/>
</dbReference>
<keyword evidence="4" id="KW-1185">Reference proteome</keyword>
<feature type="domain" description="Integrase SAM-like N-terminal" evidence="2">
    <location>
        <begin position="1"/>
        <end position="38"/>
    </location>
</feature>
<keyword evidence="1" id="KW-0238">DNA-binding</keyword>
<dbReference type="AlphaFoldDB" id="A0A5Q0TN43"/>
<evidence type="ECO:0000259" key="2">
    <source>
        <dbReference type="Pfam" id="PF13495"/>
    </source>
</evidence>
<evidence type="ECO:0000313" key="4">
    <source>
        <dbReference type="Proteomes" id="UP000348942"/>
    </source>
</evidence>
<dbReference type="Gene3D" id="1.10.150.130">
    <property type="match status" value="1"/>
</dbReference>
<evidence type="ECO:0000313" key="3">
    <source>
        <dbReference type="EMBL" id="QGA66477.1"/>
    </source>
</evidence>
<dbReference type="SUPFAM" id="SSF56349">
    <property type="entry name" value="DNA breaking-rejoining enzymes"/>
    <property type="match status" value="1"/>
</dbReference>
<protein>
    <submittedName>
        <fullName evidence="3">Tyrosine-type recombinase/integrase</fullName>
    </submittedName>
</protein>
<dbReference type="InterPro" id="IPR004107">
    <property type="entry name" value="Integrase_SAM-like_N"/>
</dbReference>